<evidence type="ECO:0000313" key="1">
    <source>
        <dbReference type="EMBL" id="CAF0849697.1"/>
    </source>
</evidence>
<protein>
    <submittedName>
        <fullName evidence="1">Uncharacterized protein</fullName>
    </submittedName>
</protein>
<name>A0A813W451_9BILA</name>
<reference evidence="1" key="1">
    <citation type="submission" date="2021-02" db="EMBL/GenBank/DDBJ databases">
        <authorList>
            <person name="Nowell W R."/>
        </authorList>
    </citation>
    <scope>NUCLEOTIDE SEQUENCE</scope>
</reference>
<comment type="caution">
    <text evidence="1">The sequence shown here is derived from an EMBL/GenBank/DDBJ whole genome shotgun (WGS) entry which is preliminary data.</text>
</comment>
<proteinExistence type="predicted"/>
<accession>A0A813W451</accession>
<dbReference type="Proteomes" id="UP000663864">
    <property type="component" value="Unassembled WGS sequence"/>
</dbReference>
<organism evidence="1 2">
    <name type="scientific">Rotaria sordida</name>
    <dbReference type="NCBI Taxonomy" id="392033"/>
    <lineage>
        <taxon>Eukaryota</taxon>
        <taxon>Metazoa</taxon>
        <taxon>Spiralia</taxon>
        <taxon>Gnathifera</taxon>
        <taxon>Rotifera</taxon>
        <taxon>Eurotatoria</taxon>
        <taxon>Bdelloidea</taxon>
        <taxon>Philodinida</taxon>
        <taxon>Philodinidae</taxon>
        <taxon>Rotaria</taxon>
    </lineage>
</organism>
<gene>
    <name evidence="1" type="ORF">ZHD862_LOCUS4808</name>
</gene>
<sequence length="106" mass="12272">MILPDTNDYYDKDHEDIIHEQTNQNEVAMDDDYETEENVLLFERTYASLIACIAPGFFGQLLFYPVETIVHHLHVQGVRSIINNPDTSVGDCLLIHLYMIQIFDLV</sequence>
<dbReference type="EMBL" id="CAJNOT010000120">
    <property type="protein sequence ID" value="CAF0849697.1"/>
    <property type="molecule type" value="Genomic_DNA"/>
</dbReference>
<dbReference type="AlphaFoldDB" id="A0A813W451"/>
<evidence type="ECO:0000313" key="2">
    <source>
        <dbReference type="Proteomes" id="UP000663864"/>
    </source>
</evidence>